<evidence type="ECO:0000256" key="1">
    <source>
        <dbReference type="SAM" id="Coils"/>
    </source>
</evidence>
<dbReference type="EMBL" id="LAZR01028795">
    <property type="protein sequence ID" value="KKL61513.1"/>
    <property type="molecule type" value="Genomic_DNA"/>
</dbReference>
<sequence length="212" mass="23803">MAKETTTDVNTEVEDKLAKAAAEESSTTETVETKTTEEVIEKGKEEKQIPYPRFVEVNSKLKEAREAQEATVTQLAESNEKLVRMAELLEAKDDDVQTLNEIKSYINDPDMKAHVEAIDAKLRGLEKEVETGETTPEDALAKTHKLLEQTREEMADAQATVQAEQLVQKADIIAEKLLAQLPEEYNEADRTTLAKLWTNGMNWDDAVKHSDD</sequence>
<gene>
    <name evidence="3" type="ORF">LCGC14_2194500</name>
</gene>
<keyword evidence="1" id="KW-0175">Coiled coil</keyword>
<feature type="region of interest" description="Disordered" evidence="2">
    <location>
        <begin position="1"/>
        <end position="45"/>
    </location>
</feature>
<comment type="caution">
    <text evidence="3">The sequence shown here is derived from an EMBL/GenBank/DDBJ whole genome shotgun (WGS) entry which is preliminary data.</text>
</comment>
<feature type="coiled-coil region" evidence="1">
    <location>
        <begin position="61"/>
        <end position="92"/>
    </location>
</feature>
<name>A0A0F9DIJ7_9ZZZZ</name>
<feature type="compositionally biased region" description="Basic and acidic residues" evidence="2">
    <location>
        <begin position="13"/>
        <end position="22"/>
    </location>
</feature>
<feature type="compositionally biased region" description="Basic and acidic residues" evidence="2">
    <location>
        <begin position="31"/>
        <end position="45"/>
    </location>
</feature>
<organism evidence="3">
    <name type="scientific">marine sediment metagenome</name>
    <dbReference type="NCBI Taxonomy" id="412755"/>
    <lineage>
        <taxon>unclassified sequences</taxon>
        <taxon>metagenomes</taxon>
        <taxon>ecological metagenomes</taxon>
    </lineage>
</organism>
<proteinExistence type="predicted"/>
<evidence type="ECO:0000256" key="2">
    <source>
        <dbReference type="SAM" id="MobiDB-lite"/>
    </source>
</evidence>
<dbReference type="AlphaFoldDB" id="A0A0F9DIJ7"/>
<feature type="coiled-coil region" evidence="1">
    <location>
        <begin position="140"/>
        <end position="167"/>
    </location>
</feature>
<reference evidence="3" key="1">
    <citation type="journal article" date="2015" name="Nature">
        <title>Complex archaea that bridge the gap between prokaryotes and eukaryotes.</title>
        <authorList>
            <person name="Spang A."/>
            <person name="Saw J.H."/>
            <person name="Jorgensen S.L."/>
            <person name="Zaremba-Niedzwiedzka K."/>
            <person name="Martijn J."/>
            <person name="Lind A.E."/>
            <person name="van Eijk R."/>
            <person name="Schleper C."/>
            <person name="Guy L."/>
            <person name="Ettema T.J."/>
        </authorList>
    </citation>
    <scope>NUCLEOTIDE SEQUENCE</scope>
</reference>
<protein>
    <submittedName>
        <fullName evidence="3">Uncharacterized protein</fullName>
    </submittedName>
</protein>
<accession>A0A0F9DIJ7</accession>
<evidence type="ECO:0000313" key="3">
    <source>
        <dbReference type="EMBL" id="KKL61513.1"/>
    </source>
</evidence>
<feature type="non-terminal residue" evidence="3">
    <location>
        <position position="212"/>
    </location>
</feature>